<dbReference type="PANTHER" id="PTHR33371:SF4">
    <property type="entry name" value="INTERMEMBRANE PHOSPHOLIPID TRANSPORT SYSTEM BINDING PROTEIN MLAD"/>
    <property type="match status" value="1"/>
</dbReference>
<organism evidence="4">
    <name type="scientific">Oceaniferula spumae</name>
    <dbReference type="NCBI Taxonomy" id="2979115"/>
    <lineage>
        <taxon>Bacteria</taxon>
        <taxon>Pseudomonadati</taxon>
        <taxon>Verrucomicrobiota</taxon>
        <taxon>Verrucomicrobiia</taxon>
        <taxon>Verrucomicrobiales</taxon>
        <taxon>Verrucomicrobiaceae</taxon>
        <taxon>Oceaniferula</taxon>
    </lineage>
</organism>
<feature type="compositionally biased region" description="Basic and acidic residues" evidence="1">
    <location>
        <begin position="323"/>
        <end position="336"/>
    </location>
</feature>
<accession>A0AAT9FNX4</accession>
<name>A0AAT9FNX4_9BACT</name>
<feature type="domain" description="Mce/MlaD" evidence="3">
    <location>
        <begin position="40"/>
        <end position="120"/>
    </location>
</feature>
<feature type="transmembrane region" description="Helical" evidence="2">
    <location>
        <begin position="12"/>
        <end position="31"/>
    </location>
</feature>
<dbReference type="AlphaFoldDB" id="A0AAT9FNX4"/>
<dbReference type="Gene3D" id="1.10.287.950">
    <property type="entry name" value="Methyl-accepting chemotaxis protein"/>
    <property type="match status" value="1"/>
</dbReference>
<proteinExistence type="predicted"/>
<reference evidence="4" key="1">
    <citation type="submission" date="2024-07" db="EMBL/GenBank/DDBJ databases">
        <title>Complete genome sequence of Verrucomicrobiaceae bacterium NT6N.</title>
        <authorList>
            <person name="Huang C."/>
            <person name="Takami H."/>
            <person name="Hamasaki K."/>
        </authorList>
    </citation>
    <scope>NUCLEOTIDE SEQUENCE</scope>
    <source>
        <strain evidence="4">NT6N</strain>
    </source>
</reference>
<evidence type="ECO:0000256" key="2">
    <source>
        <dbReference type="SAM" id="Phobius"/>
    </source>
</evidence>
<dbReference type="PANTHER" id="PTHR33371">
    <property type="entry name" value="INTERMEMBRANE PHOSPHOLIPID TRANSPORT SYSTEM BINDING PROTEIN MLAD-RELATED"/>
    <property type="match status" value="1"/>
</dbReference>
<keyword evidence="2" id="KW-1133">Transmembrane helix</keyword>
<sequence length="343" mass="37701">MPAREKRRETTAGLFVLIGLLLLGVLIVQFGRFGDRFTDHYPLYIEFPDTAGIIKGSDVRLRGAKVGRVATTPELVTGVATSSVKMEMRIRDDVKIPRNSTFQVGSSGLLGDKFIDVTPPENESGEFFQSGETIMGAGAGGFDAIKSDAENIAKDASQMIKDAKETFKKIDEALVEIKTVGENLNVTMEKVNTKFLSDENLDHLSKAIANLDEASKDISVASKELNPTITEAKKTFTSLRKAADTADNLFVDAQKEIKNIEPALRGLPKAVQSISRAAGKAEETMDALQNKNGLVGAMAYDKETGSNAKDFVRNLKRYGILRYRDDSTKEERDPRNKFRGSRR</sequence>
<gene>
    <name evidence="4" type="ORF">NT6N_26470</name>
</gene>
<keyword evidence="2" id="KW-0812">Transmembrane</keyword>
<dbReference type="KEGG" id="osu:NT6N_26470"/>
<evidence type="ECO:0000259" key="3">
    <source>
        <dbReference type="Pfam" id="PF02470"/>
    </source>
</evidence>
<evidence type="ECO:0000256" key="1">
    <source>
        <dbReference type="SAM" id="MobiDB-lite"/>
    </source>
</evidence>
<evidence type="ECO:0000313" key="4">
    <source>
        <dbReference type="EMBL" id="BDS07607.1"/>
    </source>
</evidence>
<dbReference type="Pfam" id="PF02470">
    <property type="entry name" value="MlaD"/>
    <property type="match status" value="1"/>
</dbReference>
<dbReference type="InterPro" id="IPR052336">
    <property type="entry name" value="MlaD_Phospholipid_Transporter"/>
</dbReference>
<protein>
    <recommendedName>
        <fullName evidence="3">Mce/MlaD domain-containing protein</fullName>
    </recommendedName>
</protein>
<keyword evidence="2" id="KW-0472">Membrane</keyword>
<feature type="region of interest" description="Disordered" evidence="1">
    <location>
        <begin position="323"/>
        <end position="343"/>
    </location>
</feature>
<dbReference type="EMBL" id="AP026866">
    <property type="protein sequence ID" value="BDS07607.1"/>
    <property type="molecule type" value="Genomic_DNA"/>
</dbReference>
<dbReference type="InterPro" id="IPR003399">
    <property type="entry name" value="Mce/MlaD"/>
</dbReference>